<dbReference type="Proteomes" id="UP000281553">
    <property type="component" value="Unassembled WGS sequence"/>
</dbReference>
<organism evidence="2 3">
    <name type="scientific">Dibothriocephalus latus</name>
    <name type="common">Fish tapeworm</name>
    <name type="synonym">Diphyllobothrium latum</name>
    <dbReference type="NCBI Taxonomy" id="60516"/>
    <lineage>
        <taxon>Eukaryota</taxon>
        <taxon>Metazoa</taxon>
        <taxon>Spiralia</taxon>
        <taxon>Lophotrochozoa</taxon>
        <taxon>Platyhelminthes</taxon>
        <taxon>Cestoda</taxon>
        <taxon>Eucestoda</taxon>
        <taxon>Diphyllobothriidea</taxon>
        <taxon>Diphyllobothriidae</taxon>
        <taxon>Dibothriocephalus</taxon>
    </lineage>
</organism>
<proteinExistence type="predicted"/>
<dbReference type="AlphaFoldDB" id="A0A3P7RD86"/>
<sequence>MNGVSPKQPTLIEPKVVVKQQKKTYAAVAAAKSSKPAGGSKVAANAPPSQSSIDSADYDASINSAANTASSVCLLTGFCA</sequence>
<protein>
    <submittedName>
        <fullName evidence="2">Uncharacterized protein</fullName>
    </submittedName>
</protein>
<dbReference type="EMBL" id="UYRU01100307">
    <property type="protein sequence ID" value="VDN41056.1"/>
    <property type="molecule type" value="Genomic_DNA"/>
</dbReference>
<gene>
    <name evidence="2" type="ORF">DILT_LOCUS18429</name>
</gene>
<reference evidence="2 3" key="1">
    <citation type="submission" date="2018-11" db="EMBL/GenBank/DDBJ databases">
        <authorList>
            <consortium name="Pathogen Informatics"/>
        </authorList>
    </citation>
    <scope>NUCLEOTIDE SEQUENCE [LARGE SCALE GENOMIC DNA]</scope>
</reference>
<name>A0A3P7RD86_DIBLA</name>
<evidence type="ECO:0000256" key="1">
    <source>
        <dbReference type="SAM" id="MobiDB-lite"/>
    </source>
</evidence>
<evidence type="ECO:0000313" key="2">
    <source>
        <dbReference type="EMBL" id="VDN41056.1"/>
    </source>
</evidence>
<feature type="region of interest" description="Disordered" evidence="1">
    <location>
        <begin position="33"/>
        <end position="56"/>
    </location>
</feature>
<keyword evidence="3" id="KW-1185">Reference proteome</keyword>
<evidence type="ECO:0000313" key="3">
    <source>
        <dbReference type="Proteomes" id="UP000281553"/>
    </source>
</evidence>
<accession>A0A3P7RD86</accession>